<evidence type="ECO:0000259" key="1">
    <source>
        <dbReference type="Pfam" id="PF10370"/>
    </source>
</evidence>
<accession>A0A383CJ94</accession>
<dbReference type="AlphaFoldDB" id="A0A383CJ94"/>
<organism evidence="2">
    <name type="scientific">marine metagenome</name>
    <dbReference type="NCBI Taxonomy" id="408172"/>
    <lineage>
        <taxon>unclassified sequences</taxon>
        <taxon>metagenomes</taxon>
        <taxon>ecological metagenomes</taxon>
    </lineage>
</organism>
<dbReference type="InterPro" id="IPR018833">
    <property type="entry name" value="Rv2993c-like_N"/>
</dbReference>
<gene>
    <name evidence="2" type="ORF">METZ01_LOCUS485055</name>
</gene>
<evidence type="ECO:0000313" key="2">
    <source>
        <dbReference type="EMBL" id="SVE32201.1"/>
    </source>
</evidence>
<feature type="domain" description="Rv2993c-like N-terminal" evidence="1">
    <location>
        <begin position="1"/>
        <end position="50"/>
    </location>
</feature>
<proteinExistence type="predicted"/>
<protein>
    <recommendedName>
        <fullName evidence="1">Rv2993c-like N-terminal domain-containing protein</fullName>
    </recommendedName>
</protein>
<dbReference type="Pfam" id="PF10370">
    <property type="entry name" value="Rv2993c-like_N"/>
    <property type="match status" value="1"/>
</dbReference>
<reference evidence="2" key="1">
    <citation type="submission" date="2018-05" db="EMBL/GenBank/DDBJ databases">
        <authorList>
            <person name="Lanie J.A."/>
            <person name="Ng W.-L."/>
            <person name="Kazmierczak K.M."/>
            <person name="Andrzejewski T.M."/>
            <person name="Davidsen T.M."/>
            <person name="Wayne K.J."/>
            <person name="Tettelin H."/>
            <person name="Glass J.I."/>
            <person name="Rusch D."/>
            <person name="Podicherti R."/>
            <person name="Tsui H.-C.T."/>
            <person name="Winkler M.E."/>
        </authorList>
    </citation>
    <scope>NUCLEOTIDE SEQUENCE</scope>
</reference>
<feature type="non-terminal residue" evidence="2">
    <location>
        <position position="75"/>
    </location>
</feature>
<name>A0A383CJ94_9ZZZZ</name>
<sequence length="75" mass="8143">MRIIRFEDKTGQVRLGEEEEDGRARILAGDLLGDLEPTGESVTVGKLLAPLVPTNILCIGLNYREHAVESGAEIP</sequence>
<dbReference type="EMBL" id="UINC01209259">
    <property type="protein sequence ID" value="SVE32201.1"/>
    <property type="molecule type" value="Genomic_DNA"/>
</dbReference>